<reference evidence="2 3" key="1">
    <citation type="submission" date="2014-07" db="EMBL/GenBank/DDBJ databases">
        <authorList>
            <person name="Sibley D."/>
            <person name="Venepally P."/>
            <person name="Karamycheva S."/>
            <person name="Hadjithomas M."/>
            <person name="Khan A."/>
            <person name="Brunk B."/>
            <person name="Roos D."/>
            <person name="Caler E."/>
            <person name="Lorenzi H."/>
        </authorList>
    </citation>
    <scope>NUCLEOTIDE SEQUENCE [LARGE SCALE GENOMIC DNA]</scope>
    <source>
        <strain evidence="2 3">FOU</strain>
    </source>
</reference>
<feature type="compositionally biased region" description="Low complexity" evidence="1">
    <location>
        <begin position="700"/>
        <end position="714"/>
    </location>
</feature>
<feature type="region of interest" description="Disordered" evidence="1">
    <location>
        <begin position="175"/>
        <end position="197"/>
    </location>
</feature>
<feature type="compositionally biased region" description="Low complexity" evidence="1">
    <location>
        <begin position="68"/>
        <end position="77"/>
    </location>
</feature>
<organism evidence="2 3">
    <name type="scientific">Toxoplasma gondii FOU</name>
    <dbReference type="NCBI Taxonomy" id="943167"/>
    <lineage>
        <taxon>Eukaryota</taxon>
        <taxon>Sar</taxon>
        <taxon>Alveolata</taxon>
        <taxon>Apicomplexa</taxon>
        <taxon>Conoidasida</taxon>
        <taxon>Coccidia</taxon>
        <taxon>Eucoccidiorida</taxon>
        <taxon>Eimeriorina</taxon>
        <taxon>Sarcocystidae</taxon>
        <taxon>Toxoplasma</taxon>
    </lineage>
</organism>
<feature type="compositionally biased region" description="Low complexity" evidence="1">
    <location>
        <begin position="252"/>
        <end position="264"/>
    </location>
</feature>
<evidence type="ECO:0000313" key="2">
    <source>
        <dbReference type="EMBL" id="KFG43663.1"/>
    </source>
</evidence>
<accession>A0A086KGZ5</accession>
<feature type="region of interest" description="Disordered" evidence="1">
    <location>
        <begin position="688"/>
        <end position="720"/>
    </location>
</feature>
<feature type="compositionally biased region" description="Basic and acidic residues" evidence="1">
    <location>
        <begin position="100"/>
        <end position="110"/>
    </location>
</feature>
<feature type="region of interest" description="Disordered" evidence="1">
    <location>
        <begin position="223"/>
        <end position="264"/>
    </location>
</feature>
<proteinExistence type="predicted"/>
<feature type="compositionally biased region" description="Basic and acidic residues" evidence="1">
    <location>
        <begin position="358"/>
        <end position="367"/>
    </location>
</feature>
<name>A0A086KGZ5_TOXGO</name>
<dbReference type="EMBL" id="AEYH02002051">
    <property type="protein sequence ID" value="KFG43663.1"/>
    <property type="molecule type" value="Genomic_DNA"/>
</dbReference>
<dbReference type="OrthoDB" id="375714at2759"/>
<feature type="region of interest" description="Disordered" evidence="1">
    <location>
        <begin position="68"/>
        <end position="110"/>
    </location>
</feature>
<feature type="region of interest" description="Disordered" evidence="1">
    <location>
        <begin position="356"/>
        <end position="375"/>
    </location>
</feature>
<gene>
    <name evidence="2" type="ORF">TGFOU_319720</name>
</gene>
<protein>
    <submittedName>
        <fullName evidence="2">Uncharacterized protein</fullName>
    </submittedName>
</protein>
<evidence type="ECO:0000256" key="1">
    <source>
        <dbReference type="SAM" id="MobiDB-lite"/>
    </source>
</evidence>
<dbReference type="AlphaFoldDB" id="A0A086KGZ5"/>
<evidence type="ECO:0000313" key="3">
    <source>
        <dbReference type="Proteomes" id="UP000028838"/>
    </source>
</evidence>
<sequence>MASASCSASIVLPQDGSPAESGLFLIDLQGDALVTDELSRRTPSLISLPLYRPRFHLSDFSASAASSAASPAAGSRAETNGDTGSRRPTAATAENDGEAADAREAPGENQDKIFDTWGLVEWGEASANRKDAPSSFFQSPKCQLHVGSLVLPGRVDAALAQPGALVVVRRVRRQRREARRVGRTQTNASASLEPLQEEDSAESVWEIQAIAKERVTFDQRPTLHPRKKLFADRQESVRVSGKAPAPQRQRAKSGQGAASSADSGEPAKSAAWLLGISPQLAEQREGDWQLLAVDENLLSRILAGEALRLKGIPTLLLADAHGDTRPRRQETFLCCREAVYSVSRNEIDGQMLIALRPADPRRGDSSRDPQGGPEIALCERTEKDSETEREAANLLGVPIVGVCKSILLLEPTVGRTAQIASLLTLRPSPYTLGLLSTLAMPRMPHHGAGDKGTERFVLPSSFFLQNVQASEEDILAGLAGNLFSHSPLHAFRRRQLLELHAAQACACRESSSADAAEEVEGAKETAEEVPPEFWGSTAFSSSSSCILFLPACGGYCAVDMPILLGFFQRLLNFFAFLDLSASEDLTVRHVMDLVTDMEAKGFALFPFTASPKLAKNFSSSSSDAVSFFFSGNEGEDGQGQQARLPLDPGVMFQLLSRFCDLKIPEESPRFPAYFFDVCPPLSRACGGASPRSPAAERRSSASISSPSSTPQKSSGDTSFSAHNQEEVFDDGEKVSGLKAYEAFLRTPARVSASRVCINWLKLQRLLALAVFHESGVCARVQCGITELAYLPVHWMRLGTFTAALAEKLAALPLFVCAEANRWLDACVADYRGFLRRREEARMHRNIQQAPQSASAFVPHVDLEELTDSRLREFVNRIPVLRYAVAKRALETAEASTLADEDATARRGKASSRLPLLTSLELLQVNTFAFPELRLPPDSPAWEDDVGGQVGSIADSDKKGLQSSGLRAGMSGAAAGGGWKKTPFASSSSAGRWPSMNGNGLGREPVDEGVARGLSVYEDACREAKKRKGAMASHLAVLAGLAFYSEGLLLHVAEELLPLETRERFAVLFMCKSPWWDTEISPFVAPTMLGKDLMETVAGPPRRYCRARQVLLHAATDREAKKDDAGVVFFPHNLPLPFWEV</sequence>
<dbReference type="Proteomes" id="UP000028838">
    <property type="component" value="Unassembled WGS sequence"/>
</dbReference>
<dbReference type="VEuPathDB" id="ToxoDB:TGFOU_319720"/>
<comment type="caution">
    <text evidence="2">The sequence shown here is derived from an EMBL/GenBank/DDBJ whole genome shotgun (WGS) entry which is preliminary data.</text>
</comment>